<sequence length="178" mass="19094">MRSQIAEVECQYQQLNAVFLAALIHIPPAVFSQGRQVKPCCTSRHESHPSGSPPSSQASIDMLGFYKAIGGRLFPDYEANGWTARLACQLRAHNSDQPKRQERSTDAPNHPNATQSSWTASLRAANGTTSYPPPADHNKFVTGGLGDSILTWTASETEPRSLAPKSGSGCEAGGARES</sequence>
<evidence type="ECO:0000313" key="3">
    <source>
        <dbReference type="Proteomes" id="UP000799444"/>
    </source>
</evidence>
<name>A0A9P4UYW2_9PLEO</name>
<feature type="compositionally biased region" description="Polar residues" evidence="1">
    <location>
        <begin position="111"/>
        <end position="130"/>
    </location>
</feature>
<evidence type="ECO:0000313" key="2">
    <source>
        <dbReference type="EMBL" id="KAF2729615.1"/>
    </source>
</evidence>
<reference evidence="2" key="1">
    <citation type="journal article" date="2020" name="Stud. Mycol.">
        <title>101 Dothideomycetes genomes: a test case for predicting lifestyles and emergence of pathogens.</title>
        <authorList>
            <person name="Haridas S."/>
            <person name="Albert R."/>
            <person name="Binder M."/>
            <person name="Bloem J."/>
            <person name="Labutti K."/>
            <person name="Salamov A."/>
            <person name="Andreopoulos B."/>
            <person name="Baker S."/>
            <person name="Barry K."/>
            <person name="Bills G."/>
            <person name="Bluhm B."/>
            <person name="Cannon C."/>
            <person name="Castanera R."/>
            <person name="Culley D."/>
            <person name="Daum C."/>
            <person name="Ezra D."/>
            <person name="Gonzalez J."/>
            <person name="Henrissat B."/>
            <person name="Kuo A."/>
            <person name="Liang C."/>
            <person name="Lipzen A."/>
            <person name="Lutzoni F."/>
            <person name="Magnuson J."/>
            <person name="Mondo S."/>
            <person name="Nolan M."/>
            <person name="Ohm R."/>
            <person name="Pangilinan J."/>
            <person name="Park H.-J."/>
            <person name="Ramirez L."/>
            <person name="Alfaro M."/>
            <person name="Sun H."/>
            <person name="Tritt A."/>
            <person name="Yoshinaga Y."/>
            <person name="Zwiers L.-H."/>
            <person name="Turgeon B."/>
            <person name="Goodwin S."/>
            <person name="Spatafora J."/>
            <person name="Crous P."/>
            <person name="Grigoriev I."/>
        </authorList>
    </citation>
    <scope>NUCLEOTIDE SEQUENCE</scope>
    <source>
        <strain evidence="2">CBS 125425</strain>
    </source>
</reference>
<organism evidence="2 3">
    <name type="scientific">Polyplosphaeria fusca</name>
    <dbReference type="NCBI Taxonomy" id="682080"/>
    <lineage>
        <taxon>Eukaryota</taxon>
        <taxon>Fungi</taxon>
        <taxon>Dikarya</taxon>
        <taxon>Ascomycota</taxon>
        <taxon>Pezizomycotina</taxon>
        <taxon>Dothideomycetes</taxon>
        <taxon>Pleosporomycetidae</taxon>
        <taxon>Pleosporales</taxon>
        <taxon>Tetraplosphaeriaceae</taxon>
        <taxon>Polyplosphaeria</taxon>
    </lineage>
</organism>
<dbReference type="AlphaFoldDB" id="A0A9P4UYW2"/>
<keyword evidence="3" id="KW-1185">Reference proteome</keyword>
<accession>A0A9P4UYW2</accession>
<dbReference type="Proteomes" id="UP000799444">
    <property type="component" value="Unassembled WGS sequence"/>
</dbReference>
<feature type="region of interest" description="Disordered" evidence="1">
    <location>
        <begin position="93"/>
        <end position="178"/>
    </location>
</feature>
<evidence type="ECO:0000256" key="1">
    <source>
        <dbReference type="SAM" id="MobiDB-lite"/>
    </source>
</evidence>
<dbReference type="EMBL" id="ML996240">
    <property type="protein sequence ID" value="KAF2729615.1"/>
    <property type="molecule type" value="Genomic_DNA"/>
</dbReference>
<proteinExistence type="predicted"/>
<protein>
    <submittedName>
        <fullName evidence="2">Uncharacterized protein</fullName>
    </submittedName>
</protein>
<gene>
    <name evidence="2" type="ORF">EJ04DRAFT_527664</name>
</gene>
<comment type="caution">
    <text evidence="2">The sequence shown here is derived from an EMBL/GenBank/DDBJ whole genome shotgun (WGS) entry which is preliminary data.</text>
</comment>
<feature type="compositionally biased region" description="Basic and acidic residues" evidence="1">
    <location>
        <begin position="93"/>
        <end position="105"/>
    </location>
</feature>